<feature type="transmembrane region" description="Helical" evidence="3">
    <location>
        <begin position="154"/>
        <end position="171"/>
    </location>
</feature>
<accession>A0A285H322</accession>
<feature type="transmembrane region" description="Helical" evidence="3">
    <location>
        <begin position="32"/>
        <end position="50"/>
    </location>
</feature>
<dbReference type="GO" id="GO:0005886">
    <property type="term" value="C:plasma membrane"/>
    <property type="evidence" value="ECO:0007669"/>
    <property type="project" value="UniProtKB-SubCell"/>
</dbReference>
<reference evidence="5" key="1">
    <citation type="submission" date="2017-09" db="EMBL/GenBank/DDBJ databases">
        <authorList>
            <person name="Varghese N."/>
            <person name="Submissions S."/>
        </authorList>
    </citation>
    <scope>NUCLEOTIDE SEQUENCE [LARGE SCALE GENOMIC DNA]</scope>
    <source>
        <strain evidence="5">MSL47</strain>
    </source>
</reference>
<evidence type="ECO:0000256" key="3">
    <source>
        <dbReference type="SAM" id="Phobius"/>
    </source>
</evidence>
<evidence type="ECO:0000313" key="4">
    <source>
        <dbReference type="EMBL" id="SNY30167.1"/>
    </source>
</evidence>
<dbReference type="GO" id="GO:0015225">
    <property type="term" value="F:biotin transmembrane transporter activity"/>
    <property type="evidence" value="ECO:0007669"/>
    <property type="project" value="UniProtKB-UniRule"/>
</dbReference>
<dbReference type="AlphaFoldDB" id="A0A285H322"/>
<comment type="subcellular location">
    <subcellularLocation>
        <location evidence="2">Cell membrane</location>
        <topology evidence="2">Multi-pass membrane protein</topology>
    </subcellularLocation>
</comment>
<keyword evidence="2 3" id="KW-0472">Membrane</keyword>
<dbReference type="InterPro" id="IPR003784">
    <property type="entry name" value="BioY"/>
</dbReference>
<evidence type="ECO:0000256" key="1">
    <source>
        <dbReference type="ARBA" id="ARBA00010692"/>
    </source>
</evidence>
<dbReference type="EMBL" id="OBDZ01000013">
    <property type="protein sequence ID" value="SNY30167.1"/>
    <property type="molecule type" value="Genomic_DNA"/>
</dbReference>
<name>A0A285H322_9FIRM</name>
<keyword evidence="2" id="KW-1003">Cell membrane</keyword>
<keyword evidence="3" id="KW-0812">Transmembrane</keyword>
<evidence type="ECO:0000313" key="5">
    <source>
        <dbReference type="Proteomes" id="UP000219573"/>
    </source>
</evidence>
<dbReference type="STRING" id="1413210.U472_07935"/>
<dbReference type="PANTHER" id="PTHR34295">
    <property type="entry name" value="BIOTIN TRANSPORTER BIOY"/>
    <property type="match status" value="1"/>
</dbReference>
<protein>
    <recommendedName>
        <fullName evidence="2">Biotin transporter</fullName>
    </recommendedName>
</protein>
<dbReference type="Gene3D" id="1.10.1760.20">
    <property type="match status" value="1"/>
</dbReference>
<organism evidence="4 5">
    <name type="scientific">Orenia metallireducens</name>
    <dbReference type="NCBI Taxonomy" id="1413210"/>
    <lineage>
        <taxon>Bacteria</taxon>
        <taxon>Bacillati</taxon>
        <taxon>Bacillota</taxon>
        <taxon>Clostridia</taxon>
        <taxon>Halanaerobiales</taxon>
        <taxon>Halobacteroidaceae</taxon>
        <taxon>Orenia</taxon>
    </lineage>
</organism>
<comment type="similarity">
    <text evidence="1 2">Belongs to the BioY family.</text>
</comment>
<keyword evidence="5" id="KW-1185">Reference proteome</keyword>
<feature type="transmembrane region" description="Helical" evidence="3">
    <location>
        <begin position="57"/>
        <end position="74"/>
    </location>
</feature>
<keyword evidence="3" id="KW-1133">Transmembrane helix</keyword>
<dbReference type="PIRSF" id="PIRSF016661">
    <property type="entry name" value="BioY"/>
    <property type="match status" value="1"/>
</dbReference>
<dbReference type="Pfam" id="PF02632">
    <property type="entry name" value="BioY"/>
    <property type="match status" value="1"/>
</dbReference>
<feature type="transmembrane region" description="Helical" evidence="3">
    <location>
        <begin position="110"/>
        <end position="134"/>
    </location>
</feature>
<proteinExistence type="inferred from homology"/>
<evidence type="ECO:0000256" key="2">
    <source>
        <dbReference type="PIRNR" id="PIRNR016661"/>
    </source>
</evidence>
<keyword evidence="2" id="KW-0813">Transport</keyword>
<dbReference type="PANTHER" id="PTHR34295:SF1">
    <property type="entry name" value="BIOTIN TRANSPORTER BIOY"/>
    <property type="match status" value="1"/>
</dbReference>
<gene>
    <name evidence="4" type="ORF">SAMN06265827_11369</name>
</gene>
<sequence>MIKIKTKDLVLAALFAALTAVGAFIRVPIPYVPFTLQVLFVFFAGSLLGSRLALISQLVYLGIGLIGIPIFTHGGGPSYILQPTFGYLIGFAIGAYVIGKIIENLRDKTFINFLLANLSGLAVVYLFGVVYLYFNLNYIAATAISLSKAIKIGFLLPISGDLLLCIIAALISKNVISQVREALPVMSIENR</sequence>
<dbReference type="Proteomes" id="UP000219573">
    <property type="component" value="Unassembled WGS sequence"/>
</dbReference>
<feature type="transmembrane region" description="Helical" evidence="3">
    <location>
        <begin position="80"/>
        <end position="98"/>
    </location>
</feature>